<feature type="transmembrane region" description="Helical" evidence="1">
    <location>
        <begin position="136"/>
        <end position="158"/>
    </location>
</feature>
<dbReference type="RefSeq" id="WP_086313606.1">
    <property type="nucleotide sequence ID" value="NZ_CP147244.1"/>
</dbReference>
<dbReference type="Proteomes" id="UP000194948">
    <property type="component" value="Chromosome"/>
</dbReference>
<organism evidence="2 3">
    <name type="scientific">Candidatus Enterococcus palustris</name>
    <dbReference type="NCBI Taxonomy" id="1834189"/>
    <lineage>
        <taxon>Bacteria</taxon>
        <taxon>Bacillati</taxon>
        <taxon>Bacillota</taxon>
        <taxon>Bacilli</taxon>
        <taxon>Lactobacillales</taxon>
        <taxon>Enterococcaceae</taxon>
        <taxon>Enterococcus</taxon>
    </lineage>
</organism>
<dbReference type="EMBL" id="CP147244">
    <property type="protein sequence ID" value="WYK00036.1"/>
    <property type="molecule type" value="Genomic_DNA"/>
</dbReference>
<name>A0AAQ3WCV4_9ENTE</name>
<feature type="transmembrane region" description="Helical" evidence="1">
    <location>
        <begin position="216"/>
        <end position="234"/>
    </location>
</feature>
<feature type="transmembrane region" description="Helical" evidence="1">
    <location>
        <begin position="44"/>
        <end position="65"/>
    </location>
</feature>
<feature type="transmembrane region" description="Helical" evidence="1">
    <location>
        <begin position="86"/>
        <end position="116"/>
    </location>
</feature>
<reference evidence="2" key="2">
    <citation type="submission" date="2024-03" db="EMBL/GenBank/DDBJ databases">
        <title>The Genome Sequence of Enterococcus sp. DIV0205d.</title>
        <authorList>
            <consortium name="The Broad Institute Genomics Platform"/>
            <consortium name="The Broad Institute Microbial Omics Core"/>
            <consortium name="The Broad Institute Genomic Center for Infectious Diseases"/>
            <person name="Earl A."/>
            <person name="Manson A."/>
            <person name="Gilmore M."/>
            <person name="Schwartman J."/>
            <person name="Shea T."/>
            <person name="Abouelleil A."/>
            <person name="Cao P."/>
            <person name="Chapman S."/>
            <person name="Cusick C."/>
            <person name="Young S."/>
            <person name="Neafsey D."/>
            <person name="Nusbaum C."/>
            <person name="Birren B."/>
        </authorList>
    </citation>
    <scope>NUCLEOTIDE SEQUENCE</scope>
    <source>
        <strain evidence="2">7F3_DIV0205</strain>
    </source>
</reference>
<dbReference type="AlphaFoldDB" id="A0AAQ3WCV4"/>
<reference evidence="2" key="1">
    <citation type="submission" date="2017-05" db="EMBL/GenBank/DDBJ databases">
        <authorList>
            <consortium name="The Broad Institute Genomics Platform"/>
            <consortium name="The Broad Institute Genomic Center for Infectious Diseases"/>
            <person name="Earl A."/>
            <person name="Manson A."/>
            <person name="Schwartman J."/>
            <person name="Gilmore M."/>
            <person name="Abouelleil A."/>
            <person name="Cao P."/>
            <person name="Chapman S."/>
            <person name="Cusick C."/>
            <person name="Shea T."/>
            <person name="Young S."/>
            <person name="Neafsey D."/>
            <person name="Nusbaum C."/>
            <person name="Birren B."/>
        </authorList>
    </citation>
    <scope>NUCLEOTIDE SEQUENCE</scope>
    <source>
        <strain evidence="2">7F3_DIV0205</strain>
    </source>
</reference>
<feature type="transmembrane region" description="Helical" evidence="1">
    <location>
        <begin position="12"/>
        <end position="32"/>
    </location>
</feature>
<keyword evidence="1" id="KW-0472">Membrane</keyword>
<evidence type="ECO:0000256" key="1">
    <source>
        <dbReference type="SAM" id="Phobius"/>
    </source>
</evidence>
<keyword evidence="3" id="KW-1185">Reference proteome</keyword>
<accession>A0AAQ3WCV4</accession>
<gene>
    <name evidence="2" type="ORF">A5821_001130</name>
</gene>
<proteinExistence type="predicted"/>
<keyword evidence="1" id="KW-1133">Transmembrane helix</keyword>
<protein>
    <submittedName>
        <fullName evidence="2">Uncharacterized protein</fullName>
    </submittedName>
</protein>
<feature type="transmembrane region" description="Helical" evidence="1">
    <location>
        <begin position="170"/>
        <end position="188"/>
    </location>
</feature>
<evidence type="ECO:0000313" key="3">
    <source>
        <dbReference type="Proteomes" id="UP000194948"/>
    </source>
</evidence>
<sequence>MWKLWGEYKKENRLFWMFSSFSFIVLSGFIAYKLGIQNLHVEGISQIVLVVVFFFLFVHFIWEMYRQIKAWKKSQYRLLPISENKFYFSNILFSWLTTTLILFSYYLCLVVLVFLLDKQVDMTDFQEYWKHLLVSSYFFLSTSIYVQLVYLLSSLISTKVPVRLQKVSKYGLFLLLFIAEVTVSEQLLDGYRKIAFMNRYQFKITVGYIPLYLNDLFFDVILLGIGAVVSIFILKKYIEAESR</sequence>
<keyword evidence="1" id="KW-0812">Transmembrane</keyword>
<evidence type="ECO:0000313" key="2">
    <source>
        <dbReference type="EMBL" id="WYK00036.1"/>
    </source>
</evidence>